<dbReference type="Gene3D" id="2.30.30.30">
    <property type="match status" value="1"/>
</dbReference>
<dbReference type="GO" id="GO:0003746">
    <property type="term" value="F:translation elongation factor activity"/>
    <property type="evidence" value="ECO:0007669"/>
    <property type="project" value="UniProtKB-UniRule"/>
</dbReference>
<feature type="domain" description="Translation elongation factor P/YeiP central" evidence="4">
    <location>
        <begin position="68"/>
        <end position="123"/>
    </location>
</feature>
<accession>A0A0K8QS55</accession>
<dbReference type="InterPro" id="IPR013185">
    <property type="entry name" value="Transl_elong_KOW-like"/>
</dbReference>
<dbReference type="Pfam" id="PF01132">
    <property type="entry name" value="EFP"/>
    <property type="match status" value="1"/>
</dbReference>
<dbReference type="GO" id="GO:0005829">
    <property type="term" value="C:cytosol"/>
    <property type="evidence" value="ECO:0007669"/>
    <property type="project" value="UniProtKB-ARBA"/>
</dbReference>
<dbReference type="InterPro" id="IPR013852">
    <property type="entry name" value="Transl_elong_P/YeiP_CS"/>
</dbReference>
<name>A0A0K8QS55_9GAMM</name>
<dbReference type="FunFam" id="2.40.50.140:FF:000004">
    <property type="entry name" value="Elongation factor P"/>
    <property type="match status" value="1"/>
</dbReference>
<dbReference type="SUPFAM" id="SSF50249">
    <property type="entry name" value="Nucleic acid-binding proteins"/>
    <property type="match status" value="2"/>
</dbReference>
<dbReference type="PANTHER" id="PTHR30053:SF14">
    <property type="entry name" value="TRANSLATION ELONGATION FACTOR KOW-LIKE DOMAIN-CONTAINING PROTEIN"/>
    <property type="match status" value="1"/>
</dbReference>
<dbReference type="InterPro" id="IPR014722">
    <property type="entry name" value="Rib_uL2_dom2"/>
</dbReference>
<dbReference type="PIRSF" id="PIRSF005901">
    <property type="entry name" value="EF-P"/>
    <property type="match status" value="1"/>
</dbReference>
<evidence type="ECO:0000259" key="3">
    <source>
        <dbReference type="SMART" id="SM00841"/>
    </source>
</evidence>
<keyword evidence="6" id="KW-0251">Elongation factor</keyword>
<dbReference type="STRING" id="1475481.GCA_000953855_02857"/>
<dbReference type="SMART" id="SM01185">
    <property type="entry name" value="EFP"/>
    <property type="match status" value="1"/>
</dbReference>
<dbReference type="InterPro" id="IPR015365">
    <property type="entry name" value="Elong-fact-P_C"/>
</dbReference>
<comment type="similarity">
    <text evidence="1 2">Belongs to the elongation factor P family.</text>
</comment>
<keyword evidence="6" id="KW-0396">Initiation factor</keyword>
<dbReference type="InterPro" id="IPR008991">
    <property type="entry name" value="Translation_prot_SH3-like_sf"/>
</dbReference>
<dbReference type="EMBL" id="DF970277">
    <property type="protein sequence ID" value="GAP67481.1"/>
    <property type="molecule type" value="Genomic_DNA"/>
</dbReference>
<keyword evidence="6" id="KW-0648">Protein biosynthesis</keyword>
<dbReference type="InterPro" id="IPR011897">
    <property type="entry name" value="Transl_elong_p-like_YeiP"/>
</dbReference>
<dbReference type="Pfam" id="PF08207">
    <property type="entry name" value="EFP_N"/>
    <property type="match status" value="1"/>
</dbReference>
<dbReference type="HOGENOM" id="CLU_074944_2_0_6"/>
<dbReference type="RefSeq" id="WP_062538026.1">
    <property type="nucleotide sequence ID" value="NZ_DF970277.1"/>
</dbReference>
<dbReference type="HAMAP" id="MF_00646">
    <property type="entry name" value="EFP"/>
    <property type="match status" value="1"/>
</dbReference>
<dbReference type="AlphaFoldDB" id="A0A0K8QS55"/>
<dbReference type="Pfam" id="PF09285">
    <property type="entry name" value="Elong-fact-P_C"/>
    <property type="match status" value="1"/>
</dbReference>
<dbReference type="SUPFAM" id="SSF50104">
    <property type="entry name" value="Translation proteins SH3-like domain"/>
    <property type="match status" value="1"/>
</dbReference>
<dbReference type="CDD" id="cd05794">
    <property type="entry name" value="S1_EF-P_repeat_2"/>
    <property type="match status" value="1"/>
</dbReference>
<protein>
    <recommendedName>
        <fullName evidence="2">Elongation factor P-like protein</fullName>
    </recommendedName>
</protein>
<dbReference type="OrthoDB" id="9801844at2"/>
<dbReference type="Proteomes" id="UP000253740">
    <property type="component" value="Unassembled WGS sequence"/>
</dbReference>
<dbReference type="GO" id="GO:0003743">
    <property type="term" value="F:translation initiation factor activity"/>
    <property type="evidence" value="ECO:0007669"/>
    <property type="project" value="UniProtKB-KW"/>
</dbReference>
<dbReference type="SMART" id="SM00841">
    <property type="entry name" value="Elong-fact-P_C"/>
    <property type="match status" value="1"/>
</dbReference>
<dbReference type="InterPro" id="IPR012340">
    <property type="entry name" value="NA-bd_OB-fold"/>
</dbReference>
<dbReference type="PANTHER" id="PTHR30053">
    <property type="entry name" value="ELONGATION FACTOR P"/>
    <property type="match status" value="1"/>
</dbReference>
<feature type="domain" description="Elongation factor P C-terminal" evidence="3">
    <location>
        <begin position="131"/>
        <end position="186"/>
    </location>
</feature>
<dbReference type="NCBIfam" id="NF003392">
    <property type="entry name" value="PRK04542.1"/>
    <property type="match status" value="1"/>
</dbReference>
<dbReference type="EMBL" id="DF952378">
    <property type="protein sequence ID" value="GAN44365.1"/>
    <property type="molecule type" value="Genomic_DNA"/>
</dbReference>
<evidence type="ECO:0000313" key="6">
    <source>
        <dbReference type="EMBL" id="GAP67481.1"/>
    </source>
</evidence>
<organism evidence="6">
    <name type="scientific">Mizugakiibacter sediminis</name>
    <dbReference type="NCBI Taxonomy" id="1475481"/>
    <lineage>
        <taxon>Bacteria</taxon>
        <taxon>Pseudomonadati</taxon>
        <taxon>Pseudomonadota</taxon>
        <taxon>Gammaproteobacteria</taxon>
        <taxon>Lysobacterales</taxon>
        <taxon>Rhodanobacteraceae</taxon>
        <taxon>Mizugakiibacter</taxon>
    </lineage>
</organism>
<reference evidence="5" key="1">
    <citation type="submission" date="2015-03" db="EMBL/GenBank/DDBJ databases">
        <title>Draft genome sequence of Mizugakiibacter sediminis skMP5.</title>
        <authorList>
            <person name="Watanabe T."/>
            <person name="Kojima H."/>
            <person name="Fukui M."/>
        </authorList>
    </citation>
    <scope>NUCLEOTIDE SEQUENCE</scope>
    <source>
        <strain evidence="5">SkMP5</strain>
    </source>
</reference>
<dbReference type="InterPro" id="IPR001059">
    <property type="entry name" value="Transl_elong_P/YeiP_cen"/>
</dbReference>
<dbReference type="InterPro" id="IPR020599">
    <property type="entry name" value="Transl_elong_fac_P/YeiP"/>
</dbReference>
<dbReference type="Gene3D" id="2.40.50.140">
    <property type="entry name" value="Nucleic acid-binding proteins"/>
    <property type="match status" value="2"/>
</dbReference>
<keyword evidence="7" id="KW-1185">Reference proteome</keyword>
<dbReference type="GO" id="GO:0043043">
    <property type="term" value="P:peptide biosynthetic process"/>
    <property type="evidence" value="ECO:0007669"/>
    <property type="project" value="InterPro"/>
</dbReference>
<evidence type="ECO:0000259" key="4">
    <source>
        <dbReference type="SMART" id="SM01185"/>
    </source>
</evidence>
<evidence type="ECO:0000256" key="2">
    <source>
        <dbReference type="HAMAP-Rule" id="MF_00646"/>
    </source>
</evidence>
<evidence type="ECO:0000313" key="5">
    <source>
        <dbReference type="EMBL" id="GAN44365.1"/>
    </source>
</evidence>
<dbReference type="CDD" id="cd04470">
    <property type="entry name" value="S1_EF-P_repeat_1"/>
    <property type="match status" value="1"/>
</dbReference>
<evidence type="ECO:0000256" key="1">
    <source>
        <dbReference type="ARBA" id="ARBA00009479"/>
    </source>
</evidence>
<sequence length="187" mass="20379">MKASEIKRGFVVEHEGKIYQVREVERSAPTARGGNVTFRFALYAIPGGQKYDLSLRAEDELKEVDLTRRQSTFSYKDGDAFVFMDAEDYTQYVLGPELVGDAAGYIADGLEGCYVQLIDEQPVALQLPPSVALTVIDTAPELKGATATKRPKPARLETGLEILVPDYIASGDRVLVSTATGEFAGRA</sequence>
<dbReference type="PROSITE" id="PS01275">
    <property type="entry name" value="EFP"/>
    <property type="match status" value="1"/>
</dbReference>
<gene>
    <name evidence="5" type="ORF">MBSD_0889</name>
    <name evidence="6" type="ORF">MBSD_n2808</name>
</gene>
<evidence type="ECO:0000313" key="7">
    <source>
        <dbReference type="Proteomes" id="UP000253740"/>
    </source>
</evidence>
<proteinExistence type="inferred from homology"/>
<reference evidence="6" key="2">
    <citation type="submission" date="2015-08" db="EMBL/GenBank/DDBJ databases">
        <title>Complete DNA Sequence of Pseudomonas syringae pv. actinidiae, the Causal Agent of Kiwifruit Canker Disease.</title>
        <authorList>
            <person name="Rikkerink E.H.A."/>
            <person name="Fineran P.C."/>
        </authorList>
    </citation>
    <scope>NUCLEOTIDE SEQUENCE</scope>
    <source>
        <strain evidence="6">SkMP5</strain>
    </source>
</reference>